<dbReference type="PANTHER" id="PTHR48075:SF7">
    <property type="entry name" value="3-HYDROXYACYL-COA DEHYDROGENASE-RELATED"/>
    <property type="match status" value="1"/>
</dbReference>
<dbReference type="CDD" id="cd06558">
    <property type="entry name" value="crotonase-like"/>
    <property type="match status" value="1"/>
</dbReference>
<dbReference type="OrthoDB" id="9803287at2"/>
<comment type="caution">
    <text evidence="10">The sequence shown here is derived from an EMBL/GenBank/DDBJ whole genome shotgun (WGS) entry which is preliminary data.</text>
</comment>
<evidence type="ECO:0000256" key="3">
    <source>
        <dbReference type="ARBA" id="ARBA00022963"/>
    </source>
</evidence>
<dbReference type="Proteomes" id="UP000249065">
    <property type="component" value="Unassembled WGS sequence"/>
</dbReference>
<evidence type="ECO:0000313" key="11">
    <source>
        <dbReference type="Proteomes" id="UP000249065"/>
    </source>
</evidence>
<feature type="domain" description="3-hydroxyacyl-CoA dehydrogenase NAD binding" evidence="9">
    <location>
        <begin position="7"/>
        <end position="182"/>
    </location>
</feature>
<evidence type="ECO:0000256" key="2">
    <source>
        <dbReference type="ARBA" id="ARBA00022832"/>
    </source>
</evidence>
<dbReference type="RefSeq" id="WP_111468290.1">
    <property type="nucleotide sequence ID" value="NZ_QLIX01000002.1"/>
</dbReference>
<dbReference type="InterPro" id="IPR036291">
    <property type="entry name" value="NAD(P)-bd_dom_sf"/>
</dbReference>
<dbReference type="GO" id="GO:0003857">
    <property type="term" value="F:(3S)-3-hydroxyacyl-CoA dehydrogenase (NAD+) activity"/>
    <property type="evidence" value="ECO:0007669"/>
    <property type="project" value="UniProtKB-EC"/>
</dbReference>
<dbReference type="InterPro" id="IPR001753">
    <property type="entry name" value="Enoyl-CoA_hydra/iso"/>
</dbReference>
<keyword evidence="11" id="KW-1185">Reference proteome</keyword>
<organism evidence="10 11">
    <name type="scientific">Roseicella frigidaeris</name>
    <dbReference type="NCBI Taxonomy" id="2230885"/>
    <lineage>
        <taxon>Bacteria</taxon>
        <taxon>Pseudomonadati</taxon>
        <taxon>Pseudomonadota</taxon>
        <taxon>Alphaproteobacteria</taxon>
        <taxon>Acetobacterales</taxon>
        <taxon>Roseomonadaceae</taxon>
        <taxon>Roseicella</taxon>
    </lineage>
</organism>
<keyword evidence="5" id="KW-0520">NAD</keyword>
<dbReference type="UniPathway" id="UPA00659"/>
<dbReference type="Pfam" id="PF00378">
    <property type="entry name" value="ECH_1"/>
    <property type="match status" value="1"/>
</dbReference>
<evidence type="ECO:0000259" key="9">
    <source>
        <dbReference type="Pfam" id="PF02737"/>
    </source>
</evidence>
<evidence type="ECO:0000256" key="1">
    <source>
        <dbReference type="ARBA" id="ARBA00005005"/>
    </source>
</evidence>
<feature type="domain" description="3-hydroxyacyl-CoA dehydrogenase C-terminal" evidence="8">
    <location>
        <begin position="185"/>
        <end position="286"/>
    </location>
</feature>
<name>A0A327MC68_9PROT</name>
<evidence type="ECO:0000256" key="4">
    <source>
        <dbReference type="ARBA" id="ARBA00023002"/>
    </source>
</evidence>
<dbReference type="GO" id="GO:0006635">
    <property type="term" value="P:fatty acid beta-oxidation"/>
    <property type="evidence" value="ECO:0007669"/>
    <property type="project" value="UniProtKB-UniPathway"/>
</dbReference>
<keyword evidence="6" id="KW-0443">Lipid metabolism</keyword>
<evidence type="ECO:0000259" key="8">
    <source>
        <dbReference type="Pfam" id="PF00725"/>
    </source>
</evidence>
<evidence type="ECO:0000256" key="7">
    <source>
        <dbReference type="ARBA" id="ARBA00049556"/>
    </source>
</evidence>
<accession>A0A327MC68</accession>
<sequence>MDPIRRVGVIGAGVMGAGIAAQVANAGIPVVLLDIVPGAAEAAVARMLKTEPAPFMHRAAARLVACGDLDRDLALLAECDWICEAIVEQAEAKRALYARLQPVRRPGAILSSNTSTIPLAALTEGMAAEAAAQFLVTHFFNPPRYMRLLELVQGPATRPEVAARIADFADRGLGKTVIACRDRPGFIANRIGGHWLQSAVNHAVDLGLTVEEADAVMGRPFGIPKTGVFGLLDLVGLDLMPHVAASMKAALPADDPYVRAMREHPVILGMIAEGRTGRKGKGGFYARERGPGGERLKRTVDLATGRYRDSEKPVLESLALRDLRALAGHPDRGGRYARAVLLDLLGYAAALVPEVAEGIADVDAAMRLGYNWRYGPFELIDRLGAGWLRAALAAAGRPVPPLLERVGEGGFYRVEAGRLEAFGLDGAYHPVPRPEGVLLLADIKRRSTPLARNGSASLWEIGEGVACLEFHSKMNALDPGTLEMLGTSVAMGRKGAFRALVIHTEGEQFSVGANLGLALFAANIAAWGEIEGLIEQGQKAMRALRDAPFPVVGAPSGMALGGGCEILLHCDAVQAHAESYIGLVEAGVGLIPGWGGCTGLLRRWAEDPRAPQGPMPPVAKAFEAISTAQVAKSAFEAREMRLLRPTDGITFNRDRVLAEAKARALALAEGYAPPPAPAPLHLPGASGRVALGLAVRQQAALGRATPHDLVVCDHLAETLTGGGRDPVDAVTEAELHALERRNFMALLRLPATLARVEHMLETGRPLRN</sequence>
<gene>
    <name evidence="10" type="ORF">DOO78_03155</name>
</gene>
<evidence type="ECO:0000256" key="5">
    <source>
        <dbReference type="ARBA" id="ARBA00023027"/>
    </source>
</evidence>
<dbReference type="InterPro" id="IPR006108">
    <property type="entry name" value="3HC_DH_C"/>
</dbReference>
<keyword evidence="2" id="KW-0276">Fatty acid metabolism</keyword>
<comment type="catalytic activity">
    <reaction evidence="7">
        <text>a (3S)-3-hydroxyacyl-CoA + NAD(+) = a 3-oxoacyl-CoA + NADH + H(+)</text>
        <dbReference type="Rhea" id="RHEA:22432"/>
        <dbReference type="ChEBI" id="CHEBI:15378"/>
        <dbReference type="ChEBI" id="CHEBI:57318"/>
        <dbReference type="ChEBI" id="CHEBI:57540"/>
        <dbReference type="ChEBI" id="CHEBI:57945"/>
        <dbReference type="ChEBI" id="CHEBI:90726"/>
        <dbReference type="EC" id="1.1.1.35"/>
    </reaction>
</comment>
<dbReference type="InterPro" id="IPR029045">
    <property type="entry name" value="ClpP/crotonase-like_dom_sf"/>
</dbReference>
<reference evidence="11" key="1">
    <citation type="submission" date="2018-06" db="EMBL/GenBank/DDBJ databases">
        <authorList>
            <person name="Khan S.A."/>
        </authorList>
    </citation>
    <scope>NUCLEOTIDE SEQUENCE [LARGE SCALE GENOMIC DNA]</scope>
    <source>
        <strain evidence="11">DB-1506</strain>
    </source>
</reference>
<protein>
    <submittedName>
        <fullName evidence="10">3-hydroxyacyl-CoA dehydrogenase</fullName>
    </submittedName>
</protein>
<keyword evidence="3" id="KW-0442">Lipid degradation</keyword>
<evidence type="ECO:0000256" key="6">
    <source>
        <dbReference type="ARBA" id="ARBA00023098"/>
    </source>
</evidence>
<dbReference type="PANTHER" id="PTHR48075">
    <property type="entry name" value="3-HYDROXYACYL-COA DEHYDROGENASE FAMILY PROTEIN"/>
    <property type="match status" value="1"/>
</dbReference>
<dbReference type="GO" id="GO:0070403">
    <property type="term" value="F:NAD+ binding"/>
    <property type="evidence" value="ECO:0007669"/>
    <property type="project" value="InterPro"/>
</dbReference>
<comment type="pathway">
    <text evidence="1">Lipid metabolism; fatty acid beta-oxidation.</text>
</comment>
<dbReference type="AlphaFoldDB" id="A0A327MC68"/>
<dbReference type="SUPFAM" id="SSF51735">
    <property type="entry name" value="NAD(P)-binding Rossmann-fold domains"/>
    <property type="match status" value="1"/>
</dbReference>
<dbReference type="SUPFAM" id="SSF48179">
    <property type="entry name" value="6-phosphogluconate dehydrogenase C-terminal domain-like"/>
    <property type="match status" value="2"/>
</dbReference>
<dbReference type="Gene3D" id="3.90.226.10">
    <property type="entry name" value="2-enoyl-CoA Hydratase, Chain A, domain 1"/>
    <property type="match status" value="1"/>
</dbReference>
<feature type="domain" description="3-hydroxyacyl-CoA dehydrogenase C-terminal" evidence="8">
    <location>
        <begin position="339"/>
        <end position="393"/>
    </location>
</feature>
<dbReference type="Pfam" id="PF02737">
    <property type="entry name" value="3HCDH_N"/>
    <property type="match status" value="1"/>
</dbReference>
<dbReference type="InterPro" id="IPR006176">
    <property type="entry name" value="3-OHacyl-CoA_DH_NAD-bd"/>
</dbReference>
<dbReference type="InterPro" id="IPR008927">
    <property type="entry name" value="6-PGluconate_DH-like_C_sf"/>
</dbReference>
<proteinExistence type="predicted"/>
<dbReference type="Gene3D" id="3.40.50.720">
    <property type="entry name" value="NAD(P)-binding Rossmann-like Domain"/>
    <property type="match status" value="1"/>
</dbReference>
<dbReference type="Gene3D" id="1.10.1040.50">
    <property type="match status" value="1"/>
</dbReference>
<keyword evidence="4" id="KW-0560">Oxidoreductase</keyword>
<dbReference type="Pfam" id="PF00725">
    <property type="entry name" value="3HCDH"/>
    <property type="match status" value="2"/>
</dbReference>
<evidence type="ECO:0000313" key="10">
    <source>
        <dbReference type="EMBL" id="RAI60105.1"/>
    </source>
</evidence>
<dbReference type="EMBL" id="QLIX01000002">
    <property type="protein sequence ID" value="RAI60105.1"/>
    <property type="molecule type" value="Genomic_DNA"/>
</dbReference>
<dbReference type="SUPFAM" id="SSF52096">
    <property type="entry name" value="ClpP/crotonase"/>
    <property type="match status" value="1"/>
</dbReference>